<sequence>MEPNHERESTVPLPKPEPSQPTSELSKNAKKKLARQERWEAKKADKKAAAKEQKKKETERKRKEWEESIAGITEEERVKVIEARMSLRKERMEKRLEEKNEKKERLVKAKELGQNVVVDVEFSHLMTPQEIRSLVQQIMYCYAVNGRCDTPAHLWLTGCEGEMDNQLKKIPGFDKWIIEKENKSYIEVLADRKDDLVYLTADSEDVLEELDLKKIYIIGGLVDRNRFKGITMEKAQEQGIRTAKLPIGNFLKMSSSQLETQVCEERGLGENREIEREFSKEREKKWRGSESDPTIEDPDSLVLTVNQVVEILLKFLETRDWKTSFFAVIPQRKRSQADSEGNADNTVDEDIDEDEEEESEQKDDLLTSKKQCVEEIPSNKLVDEV</sequence>
<feature type="region of interest" description="Disordered" evidence="6">
    <location>
        <begin position="332"/>
        <end position="371"/>
    </location>
</feature>
<protein>
    <recommendedName>
        <fullName evidence="1">tRNA (guanine(9)-N(1))-methyltransferase</fullName>
        <ecNumber evidence="1">2.1.1.221</ecNumber>
    </recommendedName>
</protein>
<evidence type="ECO:0000256" key="4">
    <source>
        <dbReference type="ARBA" id="ARBA00022691"/>
    </source>
</evidence>
<keyword evidence="3 8" id="KW-0808">Transferase</keyword>
<proteinExistence type="predicted"/>
<feature type="compositionally biased region" description="Basic and acidic residues" evidence="6">
    <location>
        <begin position="34"/>
        <end position="66"/>
    </location>
</feature>
<dbReference type="GO" id="GO:0052905">
    <property type="term" value="F:tRNA (guanosine(9)-N1)-methyltransferase activity"/>
    <property type="evidence" value="ECO:0007669"/>
    <property type="project" value="UniProtKB-EC"/>
</dbReference>
<organism evidence="8">
    <name type="scientific">Medicago truncatula</name>
    <name type="common">Barrel medic</name>
    <name type="synonym">Medicago tribuloides</name>
    <dbReference type="NCBI Taxonomy" id="3880"/>
    <lineage>
        <taxon>Eukaryota</taxon>
        <taxon>Viridiplantae</taxon>
        <taxon>Streptophyta</taxon>
        <taxon>Embryophyta</taxon>
        <taxon>Tracheophyta</taxon>
        <taxon>Spermatophyta</taxon>
        <taxon>Magnoliopsida</taxon>
        <taxon>eudicotyledons</taxon>
        <taxon>Gunneridae</taxon>
        <taxon>Pentapetalae</taxon>
        <taxon>rosids</taxon>
        <taxon>fabids</taxon>
        <taxon>Fabales</taxon>
        <taxon>Fabaceae</taxon>
        <taxon>Papilionoideae</taxon>
        <taxon>50 kb inversion clade</taxon>
        <taxon>NPAAA clade</taxon>
        <taxon>Hologalegina</taxon>
        <taxon>IRL clade</taxon>
        <taxon>Trifolieae</taxon>
        <taxon>Medicago</taxon>
    </lineage>
</organism>
<dbReference type="ExpressionAtlas" id="A2Q1R6">
    <property type="expression patterns" value="differential"/>
</dbReference>
<feature type="compositionally biased region" description="Acidic residues" evidence="6">
    <location>
        <begin position="346"/>
        <end position="361"/>
    </location>
</feature>
<dbReference type="GO" id="GO:0032259">
    <property type="term" value="P:methylation"/>
    <property type="evidence" value="ECO:0007669"/>
    <property type="project" value="UniProtKB-KW"/>
</dbReference>
<gene>
    <name evidence="8" type="ORF">MtrDRAFT_AC149032g27v2</name>
</gene>
<reference evidence="8" key="2">
    <citation type="submission" date="2007-03" db="EMBL/GenBank/DDBJ databases">
        <authorList>
            <consortium name="The International Medicago Genome Annotation Group"/>
        </authorList>
    </citation>
    <scope>NUCLEOTIDE SEQUENCE</scope>
</reference>
<name>A2Q1R6_MEDTR</name>
<dbReference type="InterPro" id="IPR007356">
    <property type="entry name" value="tRNA_m1G_MeTrfase_euk"/>
</dbReference>
<evidence type="ECO:0000256" key="1">
    <source>
        <dbReference type="ARBA" id="ARBA00012797"/>
    </source>
</evidence>
<dbReference type="PANTHER" id="PTHR13563">
    <property type="entry name" value="TRNA (GUANINE-9-) METHYLTRANSFERASE"/>
    <property type="match status" value="1"/>
</dbReference>
<feature type="region of interest" description="Disordered" evidence="6">
    <location>
        <begin position="1"/>
        <end position="67"/>
    </location>
</feature>
<dbReference type="EMBL" id="AC149032">
    <property type="protein sequence ID" value="ABN05883.1"/>
    <property type="molecule type" value="Genomic_DNA"/>
</dbReference>
<dbReference type="PANTHER" id="PTHR13563:SF13">
    <property type="entry name" value="TRNA METHYLTRANSFERASE 10 HOMOLOG A"/>
    <property type="match status" value="1"/>
</dbReference>
<keyword evidence="2 8" id="KW-0489">Methyltransferase</keyword>
<accession>A2Q1R6</accession>
<dbReference type="Gene3D" id="3.40.1280.30">
    <property type="match status" value="1"/>
</dbReference>
<dbReference type="InterPro" id="IPR028564">
    <property type="entry name" value="MT_TRM10-typ"/>
</dbReference>
<feature type="region of interest" description="Disordered" evidence="6">
    <location>
        <begin position="274"/>
        <end position="297"/>
    </location>
</feature>
<evidence type="ECO:0000259" key="7">
    <source>
        <dbReference type="PROSITE" id="PS51675"/>
    </source>
</evidence>
<dbReference type="PROSITE" id="PS51675">
    <property type="entry name" value="SAM_MT_TRM10"/>
    <property type="match status" value="1"/>
</dbReference>
<evidence type="ECO:0000256" key="2">
    <source>
        <dbReference type="ARBA" id="ARBA00022603"/>
    </source>
</evidence>
<dbReference type="AlphaFoldDB" id="A2Q1R6"/>
<comment type="catalytic activity">
    <reaction evidence="5">
        <text>guanosine(9) in tRNA + S-adenosyl-L-methionine = N(1)-methylguanosine(9) in tRNA + S-adenosyl-L-homocysteine + H(+)</text>
        <dbReference type="Rhea" id="RHEA:43156"/>
        <dbReference type="Rhea" id="RHEA-COMP:10367"/>
        <dbReference type="Rhea" id="RHEA-COMP:10368"/>
        <dbReference type="ChEBI" id="CHEBI:15378"/>
        <dbReference type="ChEBI" id="CHEBI:57856"/>
        <dbReference type="ChEBI" id="CHEBI:59789"/>
        <dbReference type="ChEBI" id="CHEBI:73542"/>
        <dbReference type="ChEBI" id="CHEBI:74269"/>
        <dbReference type="EC" id="2.1.1.221"/>
    </reaction>
</comment>
<feature type="compositionally biased region" description="Basic and acidic residues" evidence="6">
    <location>
        <begin position="362"/>
        <end position="371"/>
    </location>
</feature>
<keyword evidence="4" id="KW-0949">S-adenosyl-L-methionine</keyword>
<dbReference type="EC" id="2.1.1.221" evidence="1"/>
<dbReference type="InterPro" id="IPR038459">
    <property type="entry name" value="MT_TRM10-typ_sf"/>
</dbReference>
<feature type="domain" description="SAM-dependent MTase TRM10-type" evidence="7">
    <location>
        <begin position="102"/>
        <end position="336"/>
    </location>
</feature>
<feature type="compositionally biased region" description="Basic and acidic residues" evidence="6">
    <location>
        <begin position="274"/>
        <end position="290"/>
    </location>
</feature>
<evidence type="ECO:0000313" key="8">
    <source>
        <dbReference type="EMBL" id="ABN05883.1"/>
    </source>
</evidence>
<evidence type="ECO:0000256" key="3">
    <source>
        <dbReference type="ARBA" id="ARBA00022679"/>
    </source>
</evidence>
<reference evidence="8" key="1">
    <citation type="submission" date="2004-08" db="EMBL/GenBank/DDBJ databases">
        <authorList>
            <person name="Town C.D."/>
        </authorList>
    </citation>
    <scope>NUCLEOTIDE SEQUENCE</scope>
</reference>
<evidence type="ECO:0000256" key="5">
    <source>
        <dbReference type="ARBA" id="ARBA00048434"/>
    </source>
</evidence>
<dbReference type="CDD" id="cd18089">
    <property type="entry name" value="SPOUT_Trm10-like"/>
    <property type="match status" value="1"/>
</dbReference>
<evidence type="ECO:0000256" key="6">
    <source>
        <dbReference type="SAM" id="MobiDB-lite"/>
    </source>
</evidence>